<evidence type="ECO:0000313" key="1">
    <source>
        <dbReference type="EMBL" id="GFY43345.1"/>
    </source>
</evidence>
<dbReference type="AlphaFoldDB" id="A0A8X6WZ24"/>
<organism evidence="1 2">
    <name type="scientific">Trichonephila inaurata madagascariensis</name>
    <dbReference type="NCBI Taxonomy" id="2747483"/>
    <lineage>
        <taxon>Eukaryota</taxon>
        <taxon>Metazoa</taxon>
        <taxon>Ecdysozoa</taxon>
        <taxon>Arthropoda</taxon>
        <taxon>Chelicerata</taxon>
        <taxon>Arachnida</taxon>
        <taxon>Araneae</taxon>
        <taxon>Araneomorphae</taxon>
        <taxon>Entelegynae</taxon>
        <taxon>Araneoidea</taxon>
        <taxon>Nephilidae</taxon>
        <taxon>Trichonephila</taxon>
        <taxon>Trichonephila inaurata</taxon>
    </lineage>
</organism>
<sequence length="116" mass="13436">MDKASNRIDAGTAAAPPMISDSFHMRGMPKSPLFCLSPRTLDRPRNDWMRHKLFKRNIGHEANPDQIVSITWLMQTAALTYDFLPALLIWMELLNHPFQWGRLTSTYELNQKPKLI</sequence>
<name>A0A8X6WZ24_9ARAC</name>
<evidence type="ECO:0000313" key="2">
    <source>
        <dbReference type="Proteomes" id="UP000886998"/>
    </source>
</evidence>
<keyword evidence="2" id="KW-1185">Reference proteome</keyword>
<accession>A0A8X6WZ24</accession>
<proteinExistence type="predicted"/>
<reference evidence="1" key="1">
    <citation type="submission" date="2020-08" db="EMBL/GenBank/DDBJ databases">
        <title>Multicomponent nature underlies the extraordinary mechanical properties of spider dragline silk.</title>
        <authorList>
            <person name="Kono N."/>
            <person name="Nakamura H."/>
            <person name="Mori M."/>
            <person name="Yoshida Y."/>
            <person name="Ohtoshi R."/>
            <person name="Malay A.D."/>
            <person name="Moran D.A.P."/>
            <person name="Tomita M."/>
            <person name="Numata K."/>
            <person name="Arakawa K."/>
        </authorList>
    </citation>
    <scope>NUCLEOTIDE SEQUENCE</scope>
</reference>
<dbReference type="Proteomes" id="UP000886998">
    <property type="component" value="Unassembled WGS sequence"/>
</dbReference>
<gene>
    <name evidence="1" type="ORF">TNIN_264731</name>
</gene>
<protein>
    <submittedName>
        <fullName evidence="1">Uncharacterized protein</fullName>
    </submittedName>
</protein>
<dbReference type="EMBL" id="BMAV01003626">
    <property type="protein sequence ID" value="GFY43345.1"/>
    <property type="molecule type" value="Genomic_DNA"/>
</dbReference>
<comment type="caution">
    <text evidence="1">The sequence shown here is derived from an EMBL/GenBank/DDBJ whole genome shotgun (WGS) entry which is preliminary data.</text>
</comment>